<reference evidence="2" key="1">
    <citation type="submission" date="2022-11" db="UniProtKB">
        <authorList>
            <consortium name="WormBaseParasite"/>
        </authorList>
    </citation>
    <scope>IDENTIFICATION</scope>
</reference>
<evidence type="ECO:0000313" key="1">
    <source>
        <dbReference type="Proteomes" id="UP000887565"/>
    </source>
</evidence>
<protein>
    <submittedName>
        <fullName evidence="2">Uncharacterized protein</fullName>
    </submittedName>
</protein>
<name>A0A915IQ21_ROMCU</name>
<dbReference type="Proteomes" id="UP000887565">
    <property type="component" value="Unplaced"/>
</dbReference>
<proteinExistence type="predicted"/>
<dbReference type="AlphaFoldDB" id="A0A915IQ21"/>
<sequence length="231" mass="25593">MYICNPFALHPVILDEDLEMETKVKEIQINETNCTSSLHSRFHLYSHLLGHIDFQNCFSFPAPIYAYPLPTMASVHALIRDKLLERPMLPATPELFNDDLLKTPILDLNITKLPVTATMSSPTCPPAAANLMVSVTSINDFPKLMLNDILYLAPVSLEMITATHQIKVDTEAKAIANSDRTLTDIPEETPTDNKTAIDVVQLRPAIDPLIYLAMPAALPSPPMIATMDTAR</sequence>
<organism evidence="1 2">
    <name type="scientific">Romanomermis culicivorax</name>
    <name type="common">Nematode worm</name>
    <dbReference type="NCBI Taxonomy" id="13658"/>
    <lineage>
        <taxon>Eukaryota</taxon>
        <taxon>Metazoa</taxon>
        <taxon>Ecdysozoa</taxon>
        <taxon>Nematoda</taxon>
        <taxon>Enoplea</taxon>
        <taxon>Dorylaimia</taxon>
        <taxon>Mermithida</taxon>
        <taxon>Mermithoidea</taxon>
        <taxon>Mermithidae</taxon>
        <taxon>Romanomermis</taxon>
    </lineage>
</organism>
<evidence type="ECO:0000313" key="2">
    <source>
        <dbReference type="WBParaSite" id="nRc.2.0.1.t15519-RA"/>
    </source>
</evidence>
<keyword evidence="1" id="KW-1185">Reference proteome</keyword>
<accession>A0A915IQ21</accession>
<dbReference type="WBParaSite" id="nRc.2.0.1.t15519-RA">
    <property type="protein sequence ID" value="nRc.2.0.1.t15519-RA"/>
    <property type="gene ID" value="nRc.2.0.1.g15519"/>
</dbReference>